<organism evidence="1 2">
    <name type="scientific">Penicillium desertorum</name>
    <dbReference type="NCBI Taxonomy" id="1303715"/>
    <lineage>
        <taxon>Eukaryota</taxon>
        <taxon>Fungi</taxon>
        <taxon>Dikarya</taxon>
        <taxon>Ascomycota</taxon>
        <taxon>Pezizomycotina</taxon>
        <taxon>Eurotiomycetes</taxon>
        <taxon>Eurotiomycetidae</taxon>
        <taxon>Eurotiales</taxon>
        <taxon>Aspergillaceae</taxon>
        <taxon>Penicillium</taxon>
    </lineage>
</organism>
<proteinExistence type="predicted"/>
<dbReference type="AlphaFoldDB" id="A0A9X0BJY5"/>
<reference evidence="1" key="2">
    <citation type="journal article" date="2023" name="IMA Fungus">
        <title>Comparative genomic study of the Penicillium genus elucidates a diverse pangenome and 15 lateral gene transfer events.</title>
        <authorList>
            <person name="Petersen C."/>
            <person name="Sorensen T."/>
            <person name="Nielsen M.R."/>
            <person name="Sondergaard T.E."/>
            <person name="Sorensen J.L."/>
            <person name="Fitzpatrick D.A."/>
            <person name="Frisvad J.C."/>
            <person name="Nielsen K.L."/>
        </authorList>
    </citation>
    <scope>NUCLEOTIDE SEQUENCE</scope>
    <source>
        <strain evidence="1">IBT 17660</strain>
    </source>
</reference>
<dbReference type="Proteomes" id="UP001147760">
    <property type="component" value="Unassembled WGS sequence"/>
</dbReference>
<reference evidence="1" key="1">
    <citation type="submission" date="2022-12" db="EMBL/GenBank/DDBJ databases">
        <authorList>
            <person name="Petersen C."/>
        </authorList>
    </citation>
    <scope>NUCLEOTIDE SEQUENCE</scope>
    <source>
        <strain evidence="1">IBT 17660</strain>
    </source>
</reference>
<evidence type="ECO:0000313" key="1">
    <source>
        <dbReference type="EMBL" id="KAJ5469974.1"/>
    </source>
</evidence>
<protein>
    <submittedName>
        <fullName evidence="1">Uncharacterized protein</fullName>
    </submittedName>
</protein>
<name>A0A9X0BJY5_9EURO</name>
<keyword evidence="2" id="KW-1185">Reference proteome</keyword>
<dbReference type="EMBL" id="JAPWDO010000005">
    <property type="protein sequence ID" value="KAJ5469974.1"/>
    <property type="molecule type" value="Genomic_DNA"/>
</dbReference>
<gene>
    <name evidence="1" type="ORF">N7530_007331</name>
</gene>
<comment type="caution">
    <text evidence="1">The sequence shown here is derived from an EMBL/GenBank/DDBJ whole genome shotgun (WGS) entry which is preliminary data.</text>
</comment>
<sequence>MSTSCWICSRALSLSGDISYQDNHAGWEAGTRCSQRRNLFLSGSLPLNAEQSPILIEPVCCQLSVAFPIYEDSKDGKHRSRCTVNTSMLSAVQLRGNVVHSNIETDIGFKTGFRPLALVHNVRGACSEVQTTNNTCVEIVDGRSGTAG</sequence>
<accession>A0A9X0BJY5</accession>
<evidence type="ECO:0000313" key="2">
    <source>
        <dbReference type="Proteomes" id="UP001147760"/>
    </source>
</evidence>